<dbReference type="PANTHER" id="PTHR34236:SF1">
    <property type="entry name" value="DIMETHYL SULFOXIDE REDUCTASE TRANSCRIPTIONAL ACTIVATOR"/>
    <property type="match status" value="1"/>
</dbReference>
<dbReference type="InterPro" id="IPR031803">
    <property type="entry name" value="BAT_GAF/HTH-assoc"/>
</dbReference>
<dbReference type="Pfam" id="PF15915">
    <property type="entry name" value="BAT"/>
    <property type="match status" value="1"/>
</dbReference>
<dbReference type="InterPro" id="IPR013324">
    <property type="entry name" value="RNA_pol_sigma_r3/r4-like"/>
</dbReference>
<dbReference type="RefSeq" id="WP_149797886.1">
    <property type="nucleotide sequence ID" value="NZ_FNBO01000003.1"/>
</dbReference>
<dbReference type="PANTHER" id="PTHR34236">
    <property type="entry name" value="DIMETHYL SULFOXIDE REDUCTASE TRANSCRIPTIONAL ACTIVATOR"/>
    <property type="match status" value="1"/>
</dbReference>
<evidence type="ECO:0000256" key="1">
    <source>
        <dbReference type="ARBA" id="ARBA00023015"/>
    </source>
</evidence>
<sequence>MSVIVEFRVSAGNFELGQILSVEGNSTVELERLVPLGEATVPLFWVHNSSRDSFVEGVQGHPSVDEAHVVDVFDDRTLFTLKWDAKQDRLIDALRANEGQVTSAVGTSASWKLEVRFPSHETLSAFSTTAAEEGIGLEVIRVYNPAEPDVQPWYGLTEPQFEALTLAIRRGYYDIPRGCTTKELADELGISGQAVTERLRRAIVALVSYTLPVDDE</sequence>
<evidence type="ECO:0000259" key="4">
    <source>
        <dbReference type="Pfam" id="PF15915"/>
    </source>
</evidence>
<keyword evidence="1" id="KW-0805">Transcription regulation</keyword>
<keyword evidence="2" id="KW-0804">Transcription</keyword>
<proteinExistence type="predicted"/>
<dbReference type="InterPro" id="IPR007050">
    <property type="entry name" value="HTH_bacterioopsin"/>
</dbReference>
<evidence type="ECO:0000259" key="3">
    <source>
        <dbReference type="Pfam" id="PF04967"/>
    </source>
</evidence>
<dbReference type="EMBL" id="FNBO01000003">
    <property type="protein sequence ID" value="SDF25941.1"/>
    <property type="molecule type" value="Genomic_DNA"/>
</dbReference>
<protein>
    <submittedName>
        <fullName evidence="5">Predicted DNA binding protein, contains HTH domain</fullName>
    </submittedName>
</protein>
<dbReference type="AlphaFoldDB" id="A0A1G7JM23"/>
<accession>A0A1G7JM23</accession>
<keyword evidence="6" id="KW-1185">Reference proteome</keyword>
<evidence type="ECO:0000256" key="2">
    <source>
        <dbReference type="ARBA" id="ARBA00023163"/>
    </source>
</evidence>
<dbReference type="Pfam" id="PF04967">
    <property type="entry name" value="HTH_10"/>
    <property type="match status" value="1"/>
</dbReference>
<dbReference type="Proteomes" id="UP000324020">
    <property type="component" value="Unassembled WGS sequence"/>
</dbReference>
<evidence type="ECO:0000313" key="6">
    <source>
        <dbReference type="Proteomes" id="UP000324020"/>
    </source>
</evidence>
<dbReference type="Gene3D" id="1.10.10.10">
    <property type="entry name" value="Winged helix-like DNA-binding domain superfamily/Winged helix DNA-binding domain"/>
    <property type="match status" value="1"/>
</dbReference>
<feature type="domain" description="Bacterioopsin transcriptional activator GAF and HTH associated" evidence="4">
    <location>
        <begin position="5"/>
        <end position="140"/>
    </location>
</feature>
<dbReference type="InterPro" id="IPR036388">
    <property type="entry name" value="WH-like_DNA-bd_sf"/>
</dbReference>
<dbReference type="SUPFAM" id="SSF88659">
    <property type="entry name" value="Sigma3 and sigma4 domains of RNA polymerase sigma factors"/>
    <property type="match status" value="1"/>
</dbReference>
<feature type="domain" description="HTH bat-type" evidence="3">
    <location>
        <begin position="156"/>
        <end position="206"/>
    </location>
</feature>
<name>A0A1G7JM23_9EURY</name>
<gene>
    <name evidence="5" type="ORF">SAMN04488067_1039</name>
</gene>
<reference evidence="5 6" key="1">
    <citation type="submission" date="2016-10" db="EMBL/GenBank/DDBJ databases">
        <authorList>
            <person name="Varghese N."/>
            <person name="Submissions S."/>
        </authorList>
    </citation>
    <scope>NUCLEOTIDE SEQUENCE [LARGE SCALE GENOMIC DNA]</scope>
    <source>
        <strain evidence="5 6">CGMCC 1.3527</strain>
    </source>
</reference>
<organism evidence="5 6">
    <name type="scientific">Halorubrum xinjiangense</name>
    <dbReference type="NCBI Taxonomy" id="261291"/>
    <lineage>
        <taxon>Archaea</taxon>
        <taxon>Methanobacteriati</taxon>
        <taxon>Methanobacteriota</taxon>
        <taxon>Stenosarchaea group</taxon>
        <taxon>Halobacteria</taxon>
        <taxon>Halobacteriales</taxon>
        <taxon>Haloferacaceae</taxon>
        <taxon>Halorubrum</taxon>
    </lineage>
</organism>
<evidence type="ECO:0000313" key="5">
    <source>
        <dbReference type="EMBL" id="SDF25941.1"/>
    </source>
</evidence>
<dbReference type="OrthoDB" id="156233at2157"/>